<protein>
    <recommendedName>
        <fullName evidence="4">Lipoprotein</fullName>
    </recommendedName>
</protein>
<keyword evidence="3" id="KW-1185">Reference proteome</keyword>
<keyword evidence="1" id="KW-0732">Signal</keyword>
<reference evidence="2 3" key="1">
    <citation type="journal article" date="2010" name="Stand. Genomic Sci.">
        <title>Complete genome sequence of Haliangium ochraceum type strain (SMP-2).</title>
        <authorList>
            <consortium name="US DOE Joint Genome Institute (JGI-PGF)"/>
            <person name="Ivanova N."/>
            <person name="Daum C."/>
            <person name="Lang E."/>
            <person name="Abt B."/>
            <person name="Kopitz M."/>
            <person name="Saunders E."/>
            <person name="Lapidus A."/>
            <person name="Lucas S."/>
            <person name="Glavina Del Rio T."/>
            <person name="Nolan M."/>
            <person name="Tice H."/>
            <person name="Copeland A."/>
            <person name="Cheng J.F."/>
            <person name="Chen F."/>
            <person name="Bruce D."/>
            <person name="Goodwin L."/>
            <person name="Pitluck S."/>
            <person name="Mavromatis K."/>
            <person name="Pati A."/>
            <person name="Mikhailova N."/>
            <person name="Chen A."/>
            <person name="Palaniappan K."/>
            <person name="Land M."/>
            <person name="Hauser L."/>
            <person name="Chang Y.J."/>
            <person name="Jeffries C.D."/>
            <person name="Detter J.C."/>
            <person name="Brettin T."/>
            <person name="Rohde M."/>
            <person name="Goker M."/>
            <person name="Bristow J."/>
            <person name="Markowitz V."/>
            <person name="Eisen J.A."/>
            <person name="Hugenholtz P."/>
            <person name="Kyrpides N.C."/>
            <person name="Klenk H.P."/>
        </authorList>
    </citation>
    <scope>NUCLEOTIDE SEQUENCE [LARGE SCALE GENOMIC DNA]</scope>
    <source>
        <strain evidence="3">DSM 14365 / CIP 107738 / JCM 11303 / AJ 13395 / SMP-2</strain>
    </source>
</reference>
<dbReference type="AlphaFoldDB" id="D0LZS2"/>
<organism evidence="2 3">
    <name type="scientific">Haliangium ochraceum (strain DSM 14365 / JCM 11303 / SMP-2)</name>
    <dbReference type="NCBI Taxonomy" id="502025"/>
    <lineage>
        <taxon>Bacteria</taxon>
        <taxon>Pseudomonadati</taxon>
        <taxon>Myxococcota</taxon>
        <taxon>Polyangia</taxon>
        <taxon>Haliangiales</taxon>
        <taxon>Kofleriaceae</taxon>
        <taxon>Haliangium</taxon>
    </lineage>
</organism>
<dbReference type="STRING" id="502025.Hoch_5569"/>
<evidence type="ECO:0000256" key="1">
    <source>
        <dbReference type="SAM" id="SignalP"/>
    </source>
</evidence>
<sequence length="134" mass="13934">MSRRSAHAALARALAAALLATWAGACGASTSSEFLVTNPAPQPLAARAAETVEVLDSAPGRAYAELGLVEVLDDVEPWDDAAKAEARSALRARAAAVGCDAVVVLGEIDWIYVVESAGSTTERHGLRGVCIQYR</sequence>
<accession>D0LZS2</accession>
<evidence type="ECO:0008006" key="4">
    <source>
        <dbReference type="Google" id="ProtNLM"/>
    </source>
</evidence>
<dbReference type="Proteomes" id="UP000001880">
    <property type="component" value="Chromosome"/>
</dbReference>
<gene>
    <name evidence="2" type="ordered locus">Hoch_5569</name>
</gene>
<proteinExistence type="predicted"/>
<evidence type="ECO:0000313" key="3">
    <source>
        <dbReference type="Proteomes" id="UP000001880"/>
    </source>
</evidence>
<dbReference type="KEGG" id="hoh:Hoch_5569"/>
<dbReference type="RefSeq" id="WP_012830643.1">
    <property type="nucleotide sequence ID" value="NC_013440.1"/>
</dbReference>
<dbReference type="EMBL" id="CP001804">
    <property type="protein sequence ID" value="ACY18051.1"/>
    <property type="molecule type" value="Genomic_DNA"/>
</dbReference>
<name>D0LZS2_HALO1</name>
<evidence type="ECO:0000313" key="2">
    <source>
        <dbReference type="EMBL" id="ACY18051.1"/>
    </source>
</evidence>
<feature type="signal peptide" evidence="1">
    <location>
        <begin position="1"/>
        <end position="28"/>
    </location>
</feature>
<dbReference type="PROSITE" id="PS51257">
    <property type="entry name" value="PROKAR_LIPOPROTEIN"/>
    <property type="match status" value="1"/>
</dbReference>
<feature type="chain" id="PRO_5003011073" description="Lipoprotein" evidence="1">
    <location>
        <begin position="29"/>
        <end position="134"/>
    </location>
</feature>
<dbReference type="HOGENOM" id="CLU_1893287_0_0_7"/>